<evidence type="ECO:0000313" key="3">
    <source>
        <dbReference type="Proteomes" id="UP000245647"/>
    </source>
</evidence>
<dbReference type="EMBL" id="QEAS01000020">
    <property type="protein sequence ID" value="PWG78754.1"/>
    <property type="molecule type" value="Genomic_DNA"/>
</dbReference>
<feature type="domain" description="SusE outer membrane protein" evidence="1">
    <location>
        <begin position="30"/>
        <end position="124"/>
    </location>
</feature>
<evidence type="ECO:0000259" key="1">
    <source>
        <dbReference type="Pfam" id="PF14292"/>
    </source>
</evidence>
<dbReference type="InterPro" id="IPR025970">
    <property type="entry name" value="SusE"/>
</dbReference>
<proteinExistence type="predicted"/>
<dbReference type="Proteomes" id="UP000245647">
    <property type="component" value="Unassembled WGS sequence"/>
</dbReference>
<dbReference type="Pfam" id="PF14292">
    <property type="entry name" value="SusE"/>
    <property type="match status" value="1"/>
</dbReference>
<evidence type="ECO:0000313" key="2">
    <source>
        <dbReference type="EMBL" id="PWG78754.1"/>
    </source>
</evidence>
<dbReference type="RefSeq" id="WP_109417612.1">
    <property type="nucleotide sequence ID" value="NZ_QEAS01000020.1"/>
</dbReference>
<sequence>MKKLHVSVIAIILLAFFGCKDEYQLSDEFTEPTSLSSPQKVTLDVSSSATIPFSWSGGGAADGSYVLYDVIFDKEGGDFTNPIEKIPGDRGTSPKLTLTQDQLNVIARKGGIRPGETGKLAWTVLASRGGSIKKAGVVNSIEVTRGEGIDNMPEQLYLLGEGSENNGAAGLPFRKESDGVYVIYSKVSGTGNLELKGSVQENEFHYFLDGAKLKEGTGSIRITPNTNPYRITVNFNTLSIKTEVISSVKCIWGATYNPIGNLAYIGNGKFEAKNCTIKFIAPDRPDTNPPGWLSWVEERYYFIANIDGSDKCWGRMDGVSAERPTGNEPLSFYRLGEFSWSQWDHLWKMSGSLDLKKATITIDTNKDNLMVHQFSSVTNL</sequence>
<organism evidence="2 3">
    <name type="scientific">Pararcticibacter amylolyticus</name>
    <dbReference type="NCBI Taxonomy" id="2173175"/>
    <lineage>
        <taxon>Bacteria</taxon>
        <taxon>Pseudomonadati</taxon>
        <taxon>Bacteroidota</taxon>
        <taxon>Sphingobacteriia</taxon>
        <taxon>Sphingobacteriales</taxon>
        <taxon>Sphingobacteriaceae</taxon>
        <taxon>Pararcticibacter</taxon>
    </lineage>
</organism>
<dbReference type="OrthoDB" id="631295at2"/>
<protein>
    <recommendedName>
        <fullName evidence="1">SusE outer membrane protein domain-containing protein</fullName>
    </recommendedName>
</protein>
<keyword evidence="3" id="KW-1185">Reference proteome</keyword>
<dbReference type="PROSITE" id="PS51257">
    <property type="entry name" value="PROKAR_LIPOPROTEIN"/>
    <property type="match status" value="1"/>
</dbReference>
<name>A0A2U2PBT0_9SPHI</name>
<comment type="caution">
    <text evidence="2">The sequence shown here is derived from an EMBL/GenBank/DDBJ whole genome shotgun (WGS) entry which is preliminary data.</text>
</comment>
<dbReference type="AlphaFoldDB" id="A0A2U2PBT0"/>
<reference evidence="2 3" key="1">
    <citation type="submission" date="2018-04" db="EMBL/GenBank/DDBJ databases">
        <title>Pedobacter chongqingensis sp. nov., isolated from a rottenly hemp rope.</title>
        <authorList>
            <person name="Cai Y."/>
        </authorList>
    </citation>
    <scope>NUCLEOTIDE SEQUENCE [LARGE SCALE GENOMIC DNA]</scope>
    <source>
        <strain evidence="2 3">FJ4-8</strain>
    </source>
</reference>
<gene>
    <name evidence="2" type="ORF">DDR33_20170</name>
</gene>
<accession>A0A2U2PBT0</accession>